<evidence type="ECO:0000313" key="8">
    <source>
        <dbReference type="EMBL" id="MFC4299664.1"/>
    </source>
</evidence>
<dbReference type="PIRSF" id="PIRSF015557">
    <property type="entry name" value="UCP015557"/>
    <property type="match status" value="1"/>
</dbReference>
<evidence type="ECO:0000256" key="7">
    <source>
        <dbReference type="ARBA" id="ARBA00048472"/>
    </source>
</evidence>
<comment type="caution">
    <text evidence="8">The sequence shown here is derived from an EMBL/GenBank/DDBJ whole genome shotgun (WGS) entry which is preliminary data.</text>
</comment>
<dbReference type="EMBL" id="JBHSDY010000011">
    <property type="protein sequence ID" value="MFC4299664.1"/>
    <property type="molecule type" value="Genomic_DNA"/>
</dbReference>
<keyword evidence="2" id="KW-0808">Transferase</keyword>
<comment type="catalytic activity">
    <reaction evidence="7">
        <text>dTDP-beta-L-rhamnose + L-arginyl-[protein] = N(omega)-(alpha-L-rhamnosyl)-L-arginyl-[protein] + dTDP + H(+)</text>
        <dbReference type="Rhea" id="RHEA:66692"/>
        <dbReference type="Rhea" id="RHEA-COMP:10532"/>
        <dbReference type="Rhea" id="RHEA-COMP:17096"/>
        <dbReference type="ChEBI" id="CHEBI:15378"/>
        <dbReference type="ChEBI" id="CHEBI:29965"/>
        <dbReference type="ChEBI" id="CHEBI:57510"/>
        <dbReference type="ChEBI" id="CHEBI:58369"/>
        <dbReference type="ChEBI" id="CHEBI:167445"/>
    </reaction>
    <physiologicalReaction direction="left-to-right" evidence="7">
        <dbReference type="Rhea" id="RHEA:66693"/>
    </physiologicalReaction>
</comment>
<evidence type="ECO:0000313" key="9">
    <source>
        <dbReference type="Proteomes" id="UP001595756"/>
    </source>
</evidence>
<dbReference type="Pfam" id="PF10093">
    <property type="entry name" value="EarP"/>
    <property type="match status" value="1"/>
</dbReference>
<dbReference type="NCBIfam" id="TIGR03837">
    <property type="entry name" value="efp_Arg_rhamno"/>
    <property type="match status" value="1"/>
</dbReference>
<evidence type="ECO:0000256" key="6">
    <source>
        <dbReference type="ARBA" id="ARBA00030025"/>
    </source>
</evidence>
<reference evidence="9" key="1">
    <citation type="journal article" date="2019" name="Int. J. Syst. Evol. Microbiol.">
        <title>The Global Catalogue of Microorganisms (GCM) 10K type strain sequencing project: providing services to taxonomists for standard genome sequencing and annotation.</title>
        <authorList>
            <consortium name="The Broad Institute Genomics Platform"/>
            <consortium name="The Broad Institute Genome Sequencing Center for Infectious Disease"/>
            <person name="Wu L."/>
            <person name="Ma J."/>
        </authorList>
    </citation>
    <scope>NUCLEOTIDE SEQUENCE [LARGE SCALE GENOMIC DNA]</scope>
    <source>
        <strain evidence="9">CGMCC 1.19029</strain>
    </source>
</reference>
<dbReference type="InterPro" id="IPR016633">
    <property type="entry name" value="EarP"/>
</dbReference>
<evidence type="ECO:0000256" key="5">
    <source>
        <dbReference type="ARBA" id="ARBA00024416"/>
    </source>
</evidence>
<keyword evidence="9" id="KW-1185">Reference proteome</keyword>
<evidence type="ECO:0000256" key="1">
    <source>
        <dbReference type="ARBA" id="ARBA00022676"/>
    </source>
</evidence>
<dbReference type="GO" id="GO:0003746">
    <property type="term" value="F:translation elongation factor activity"/>
    <property type="evidence" value="ECO:0007669"/>
    <property type="project" value="UniProtKB-KW"/>
</dbReference>
<keyword evidence="1" id="KW-0328">Glycosyltransferase</keyword>
<evidence type="ECO:0000256" key="2">
    <source>
        <dbReference type="ARBA" id="ARBA00022679"/>
    </source>
</evidence>
<sequence>MSFDLFCRVVDNFGDAGVCWRLARRLAALGQSVRLWIDRPEVLARLLPALDAQAAVQTLDGVQISAWDRAGQARPPRGGVVIEAFACALPPAFEAAMAGRDCLWINLEYLSAEPWVEGCHGLPSPQANGVPKFFFFPGFTPATGGLLREPDLLARHEAAQAQDRGERLRALTGRADALPPADDDALTVLLFCYPDAPLAGLQAALAGLERPVRLLSPGDRPPAALRDQGGLRIVSIPFVPQARFDELLGCCDLNFVRGEDSLVRALWAGSPLVWQIYRQAEDAHLDKLEAWLDRARWPAPAAELIRSWNRLDDAAVARALPAALAEPAWSDWRARSRTWCAELADRPDLGQDLLDFCLRNRPHGAPSVRIYS</sequence>
<proteinExistence type="inferred from homology"/>
<protein>
    <recommendedName>
        <fullName evidence="5">Protein-arginine rhamnosyltransferase</fullName>
    </recommendedName>
    <alternativeName>
        <fullName evidence="6">EF-P arginine rhamnosyltransferase</fullName>
    </alternativeName>
</protein>
<dbReference type="RefSeq" id="WP_376814372.1">
    <property type="nucleotide sequence ID" value="NZ_JBHSDY010000011.1"/>
</dbReference>
<comment type="function">
    <text evidence="3">Protein-arginine rhamnosyltransferase that catalyzes the transfer of a single rhamnose to elongation factor P (EF-P) on 'Lys-32', a modification required for EF-P-dependent rescue of polyproline stalled ribosomes.</text>
</comment>
<dbReference type="Proteomes" id="UP001595756">
    <property type="component" value="Unassembled WGS sequence"/>
</dbReference>
<comment type="similarity">
    <text evidence="4">Belongs to the glycosyltransferase 104 family.</text>
</comment>
<evidence type="ECO:0000256" key="4">
    <source>
        <dbReference type="ARBA" id="ARBA00024346"/>
    </source>
</evidence>
<evidence type="ECO:0000256" key="3">
    <source>
        <dbReference type="ARBA" id="ARBA00024303"/>
    </source>
</evidence>
<keyword evidence="8" id="KW-0648">Protein biosynthesis</keyword>
<keyword evidence="8" id="KW-0251">Elongation factor</keyword>
<organism evidence="8 9">
    <name type="scientific">Castellaniella hirudinis</name>
    <dbReference type="NCBI Taxonomy" id="1144617"/>
    <lineage>
        <taxon>Bacteria</taxon>
        <taxon>Pseudomonadati</taxon>
        <taxon>Pseudomonadota</taxon>
        <taxon>Betaproteobacteria</taxon>
        <taxon>Burkholderiales</taxon>
        <taxon>Alcaligenaceae</taxon>
        <taxon>Castellaniella</taxon>
    </lineage>
</organism>
<accession>A0ABV8S2B8</accession>
<gene>
    <name evidence="8" type="primary">earP</name>
    <name evidence="8" type="ORF">ACFO0J_16600</name>
</gene>
<name>A0ABV8S2B8_9BURK</name>